<evidence type="ECO:0000313" key="1">
    <source>
        <dbReference type="EMBL" id="KAK3799209.1"/>
    </source>
</evidence>
<dbReference type="EMBL" id="JAWDGP010000590">
    <property type="protein sequence ID" value="KAK3799209.1"/>
    <property type="molecule type" value="Genomic_DNA"/>
</dbReference>
<dbReference type="Proteomes" id="UP001283361">
    <property type="component" value="Unassembled WGS sequence"/>
</dbReference>
<proteinExistence type="predicted"/>
<comment type="caution">
    <text evidence="1">The sequence shown here is derived from an EMBL/GenBank/DDBJ whole genome shotgun (WGS) entry which is preliminary data.</text>
</comment>
<dbReference type="AlphaFoldDB" id="A0AAE1B3L0"/>
<name>A0AAE1B3L0_9GAST</name>
<protein>
    <submittedName>
        <fullName evidence="1">Uncharacterized protein</fullName>
    </submittedName>
</protein>
<reference evidence="1" key="1">
    <citation type="journal article" date="2023" name="G3 (Bethesda)">
        <title>A reference genome for the long-term kleptoplast-retaining sea slug Elysia crispata morphotype clarki.</title>
        <authorList>
            <person name="Eastman K.E."/>
            <person name="Pendleton A.L."/>
            <person name="Shaikh M.A."/>
            <person name="Suttiyut T."/>
            <person name="Ogas R."/>
            <person name="Tomko P."/>
            <person name="Gavelis G."/>
            <person name="Widhalm J.R."/>
            <person name="Wisecaver J.H."/>
        </authorList>
    </citation>
    <scope>NUCLEOTIDE SEQUENCE</scope>
    <source>
        <strain evidence="1">ECLA1</strain>
    </source>
</reference>
<accession>A0AAE1B3L0</accession>
<gene>
    <name evidence="1" type="ORF">RRG08_054336</name>
</gene>
<evidence type="ECO:0000313" key="2">
    <source>
        <dbReference type="Proteomes" id="UP001283361"/>
    </source>
</evidence>
<keyword evidence="2" id="KW-1185">Reference proteome</keyword>
<organism evidence="1 2">
    <name type="scientific">Elysia crispata</name>
    <name type="common">lettuce slug</name>
    <dbReference type="NCBI Taxonomy" id="231223"/>
    <lineage>
        <taxon>Eukaryota</taxon>
        <taxon>Metazoa</taxon>
        <taxon>Spiralia</taxon>
        <taxon>Lophotrochozoa</taxon>
        <taxon>Mollusca</taxon>
        <taxon>Gastropoda</taxon>
        <taxon>Heterobranchia</taxon>
        <taxon>Euthyneura</taxon>
        <taxon>Panpulmonata</taxon>
        <taxon>Sacoglossa</taxon>
        <taxon>Placobranchoidea</taxon>
        <taxon>Plakobranchidae</taxon>
        <taxon>Elysia</taxon>
    </lineage>
</organism>
<sequence>MVTSSTIAKFRNSGLAFYSSLRRRVVSKECVIQFQRPLSQENGTCKPKAKRFSLSPCLEQNAPALKPK</sequence>